<organism evidence="2 3">
    <name type="scientific">Marmota monax</name>
    <name type="common">Woodchuck</name>
    <dbReference type="NCBI Taxonomy" id="9995"/>
    <lineage>
        <taxon>Eukaryota</taxon>
        <taxon>Metazoa</taxon>
        <taxon>Chordata</taxon>
        <taxon>Craniata</taxon>
        <taxon>Vertebrata</taxon>
        <taxon>Euteleostomi</taxon>
        <taxon>Mammalia</taxon>
        <taxon>Eutheria</taxon>
        <taxon>Euarchontoglires</taxon>
        <taxon>Glires</taxon>
        <taxon>Rodentia</taxon>
        <taxon>Sciuromorpha</taxon>
        <taxon>Sciuridae</taxon>
        <taxon>Xerinae</taxon>
        <taxon>Marmotini</taxon>
        <taxon>Marmota</taxon>
    </lineage>
</organism>
<comment type="caution">
    <text evidence="2">The sequence shown here is derived from an EMBL/GenBank/DDBJ whole genome shotgun (WGS) entry which is preliminary data.</text>
</comment>
<feature type="region of interest" description="Disordered" evidence="1">
    <location>
        <begin position="57"/>
        <end position="107"/>
    </location>
</feature>
<proteinExistence type="predicted"/>
<reference evidence="2" key="1">
    <citation type="submission" date="2019-04" db="EMBL/GenBank/DDBJ databases">
        <authorList>
            <person name="Alioto T."/>
            <person name="Alioto T."/>
        </authorList>
    </citation>
    <scope>NUCLEOTIDE SEQUENCE [LARGE SCALE GENOMIC DNA]</scope>
</reference>
<dbReference type="AlphaFoldDB" id="A0A5E4D1B1"/>
<dbReference type="EMBL" id="CABDUW010002753">
    <property type="protein sequence ID" value="VTJ87903.1"/>
    <property type="molecule type" value="Genomic_DNA"/>
</dbReference>
<accession>A0A5E4D1B1</accession>
<protein>
    <submittedName>
        <fullName evidence="2">Uncharacterized protein</fullName>
    </submittedName>
</protein>
<keyword evidence="3" id="KW-1185">Reference proteome</keyword>
<gene>
    <name evidence="2" type="ORF">MONAX_5E018215</name>
</gene>
<evidence type="ECO:0000313" key="3">
    <source>
        <dbReference type="Proteomes" id="UP000335636"/>
    </source>
</evidence>
<evidence type="ECO:0000313" key="2">
    <source>
        <dbReference type="EMBL" id="VTJ87903.1"/>
    </source>
</evidence>
<dbReference type="Proteomes" id="UP000335636">
    <property type="component" value="Unassembled WGS sequence"/>
</dbReference>
<evidence type="ECO:0000256" key="1">
    <source>
        <dbReference type="SAM" id="MobiDB-lite"/>
    </source>
</evidence>
<feature type="region of interest" description="Disordered" evidence="1">
    <location>
        <begin position="23"/>
        <end position="43"/>
    </location>
</feature>
<sequence length="107" mass="10293">MQSGRWPCVGDCCLCGPGSADLTPAEGSGLGEEGAPRPVPEPDLCLPGVHSAALAVQLRHEPAGPGEGPHGAEGGGQGPGPLGGTAARPCQGALGRDPGPGTDGTQP</sequence>
<feature type="compositionally biased region" description="Gly residues" evidence="1">
    <location>
        <begin position="65"/>
        <end position="83"/>
    </location>
</feature>
<name>A0A5E4D1B1_MARMO</name>